<feature type="region of interest" description="Disordered" evidence="1">
    <location>
        <begin position="1"/>
        <end position="23"/>
    </location>
</feature>
<evidence type="ECO:0000313" key="2">
    <source>
        <dbReference type="EMBL" id="JAD64538.1"/>
    </source>
</evidence>
<organism evidence="2">
    <name type="scientific">Arundo donax</name>
    <name type="common">Giant reed</name>
    <name type="synonym">Donax arundinaceus</name>
    <dbReference type="NCBI Taxonomy" id="35708"/>
    <lineage>
        <taxon>Eukaryota</taxon>
        <taxon>Viridiplantae</taxon>
        <taxon>Streptophyta</taxon>
        <taxon>Embryophyta</taxon>
        <taxon>Tracheophyta</taxon>
        <taxon>Spermatophyta</taxon>
        <taxon>Magnoliopsida</taxon>
        <taxon>Liliopsida</taxon>
        <taxon>Poales</taxon>
        <taxon>Poaceae</taxon>
        <taxon>PACMAD clade</taxon>
        <taxon>Arundinoideae</taxon>
        <taxon>Arundineae</taxon>
        <taxon>Arundo</taxon>
    </lineage>
</organism>
<name>A0A0A9BQU8_ARUDO</name>
<reference evidence="2" key="2">
    <citation type="journal article" date="2015" name="Data Brief">
        <title>Shoot transcriptome of the giant reed, Arundo donax.</title>
        <authorList>
            <person name="Barrero R.A."/>
            <person name="Guerrero F.D."/>
            <person name="Moolhuijzen P."/>
            <person name="Goolsby J.A."/>
            <person name="Tidwell J."/>
            <person name="Bellgard S.E."/>
            <person name="Bellgard M.I."/>
        </authorList>
    </citation>
    <scope>NUCLEOTIDE SEQUENCE</scope>
    <source>
        <tissue evidence="2">Shoot tissue taken approximately 20 cm above the soil surface</tissue>
    </source>
</reference>
<evidence type="ECO:0000256" key="1">
    <source>
        <dbReference type="SAM" id="MobiDB-lite"/>
    </source>
</evidence>
<accession>A0A0A9BQU8</accession>
<feature type="region of interest" description="Disordered" evidence="1">
    <location>
        <begin position="40"/>
        <end position="109"/>
    </location>
</feature>
<reference evidence="2" key="1">
    <citation type="submission" date="2014-09" db="EMBL/GenBank/DDBJ databases">
        <authorList>
            <person name="Magalhaes I.L.F."/>
            <person name="Oliveira U."/>
            <person name="Santos F.R."/>
            <person name="Vidigal T.H.D.A."/>
            <person name="Brescovit A.D."/>
            <person name="Santos A.J."/>
        </authorList>
    </citation>
    <scope>NUCLEOTIDE SEQUENCE</scope>
    <source>
        <tissue evidence="2">Shoot tissue taken approximately 20 cm above the soil surface</tissue>
    </source>
</reference>
<protein>
    <submittedName>
        <fullName evidence="2">Uncharacterized protein</fullName>
    </submittedName>
</protein>
<dbReference type="AlphaFoldDB" id="A0A0A9BQU8"/>
<proteinExistence type="predicted"/>
<dbReference type="EMBL" id="GBRH01233357">
    <property type="protein sequence ID" value="JAD64538.1"/>
    <property type="molecule type" value="Transcribed_RNA"/>
</dbReference>
<feature type="compositionally biased region" description="Basic and acidic residues" evidence="1">
    <location>
        <begin position="40"/>
        <end position="50"/>
    </location>
</feature>
<feature type="compositionally biased region" description="Basic and acidic residues" evidence="1">
    <location>
        <begin position="7"/>
        <end position="18"/>
    </location>
</feature>
<sequence length="109" mass="11232">MAEGVGEEAREGSVERAQRVAGEGARGAVGCVVGAVGRGEQRVHETREGRGLLLLGDGRGEAGSESGDNGDEEVVAERVVGGEGEKGGEEEGEVVQRGWEEVVVDEGEE</sequence>